<dbReference type="InterPro" id="IPR008949">
    <property type="entry name" value="Isoprenoid_synthase_dom_sf"/>
</dbReference>
<protein>
    <submittedName>
        <fullName evidence="1">Uncharacterized protein</fullName>
    </submittedName>
</protein>
<evidence type="ECO:0000313" key="1">
    <source>
        <dbReference type="EMBL" id="KAK4758692.1"/>
    </source>
</evidence>
<reference evidence="1 2" key="1">
    <citation type="journal article" date="2023" name="Hortic Res">
        <title>Pangenome of water caltrop reveals structural variations and asymmetric subgenome divergence after allopolyploidization.</title>
        <authorList>
            <person name="Zhang X."/>
            <person name="Chen Y."/>
            <person name="Wang L."/>
            <person name="Yuan Y."/>
            <person name="Fang M."/>
            <person name="Shi L."/>
            <person name="Lu R."/>
            <person name="Comes H.P."/>
            <person name="Ma Y."/>
            <person name="Chen Y."/>
            <person name="Huang G."/>
            <person name="Zhou Y."/>
            <person name="Zheng Z."/>
            <person name="Qiu Y."/>
        </authorList>
    </citation>
    <scope>NUCLEOTIDE SEQUENCE [LARGE SCALE GENOMIC DNA]</scope>
    <source>
        <tissue evidence="1">Roots</tissue>
    </source>
</reference>
<dbReference type="Proteomes" id="UP001345219">
    <property type="component" value="Chromosome 15"/>
</dbReference>
<gene>
    <name evidence="1" type="ORF">SAY87_019993</name>
</gene>
<proteinExistence type="predicted"/>
<dbReference type="Gene3D" id="1.10.600.10">
    <property type="entry name" value="Farnesyl Diphosphate Synthase"/>
    <property type="match status" value="1"/>
</dbReference>
<dbReference type="EMBL" id="JAXIOK010000012">
    <property type="protein sequence ID" value="KAK4758692.1"/>
    <property type="molecule type" value="Genomic_DNA"/>
</dbReference>
<accession>A0AAN7K6K3</accession>
<sequence length="130" mass="14298">MYKGVAELLVQTICLAGGHCFTEELVSFLSYAHLSCLSDELCGRLGHLKSHQETGSHYGGCAGTIMDPPIESTMPKLVQSVLEGSATMDGAERNMRDTFHMVVKSFYYDLHCDPGTTELHIAKVLFEKVN</sequence>
<keyword evidence="2" id="KW-1185">Reference proteome</keyword>
<dbReference type="AlphaFoldDB" id="A0AAN7K6K3"/>
<comment type="caution">
    <text evidence="1">The sequence shown here is derived from an EMBL/GenBank/DDBJ whole genome shotgun (WGS) entry which is preliminary data.</text>
</comment>
<evidence type="ECO:0000313" key="2">
    <source>
        <dbReference type="Proteomes" id="UP001345219"/>
    </source>
</evidence>
<name>A0AAN7K6K3_9MYRT</name>
<organism evidence="1 2">
    <name type="scientific">Trapa incisa</name>
    <dbReference type="NCBI Taxonomy" id="236973"/>
    <lineage>
        <taxon>Eukaryota</taxon>
        <taxon>Viridiplantae</taxon>
        <taxon>Streptophyta</taxon>
        <taxon>Embryophyta</taxon>
        <taxon>Tracheophyta</taxon>
        <taxon>Spermatophyta</taxon>
        <taxon>Magnoliopsida</taxon>
        <taxon>eudicotyledons</taxon>
        <taxon>Gunneridae</taxon>
        <taxon>Pentapetalae</taxon>
        <taxon>rosids</taxon>
        <taxon>malvids</taxon>
        <taxon>Myrtales</taxon>
        <taxon>Lythraceae</taxon>
        <taxon>Trapa</taxon>
    </lineage>
</organism>